<evidence type="ECO:0000256" key="8">
    <source>
        <dbReference type="SAM" id="Phobius"/>
    </source>
</evidence>
<evidence type="ECO:0000256" key="2">
    <source>
        <dbReference type="ARBA" id="ARBA00022737"/>
    </source>
</evidence>
<evidence type="ECO:0000256" key="6">
    <source>
        <dbReference type="ARBA" id="ARBA00045102"/>
    </source>
</evidence>
<sequence length="787" mass="84622">MAQQRNKNSMDYISLSCCSLAFVLYVNTLSAGFVYDDRRAILGNPDVLGSNGWYQMLQNDFWGTPLTDSGSHGSYRPLCVASFKINYLLDGFKPLGYHLVNVLLHCMATALVVRLARHILPSRYGVAIAGLLFAAHPIHTEAVAGVVGRADLTACVFYLLALLAYIRHIHWRQCCDLRHWLALGLTILLAAAAVLCKETAVTALVVCAIYDIIKGYAGSRDKLRFRSVGILALALGSIMHTRLSLPQPTVLFSTADNPTAKIGSRWTRFLTFAYLPVFNFRLLLYPDVLSFDWGMDAIPRISTLFDGKNVLSAAFYGGLAVALWINVQTLLRQSVPNVNSSFSRKLASKLVMARSNGGPEEQQRIDDSCRYCKHEFGMHHSNQCRAMHNNNSMSSIICGCVYPSCKYLSLSPSSLTSYLHRMDDQKLTAPAATGSGYWAHKKQHCWNRDKHAAANGFSSDHLPFSISRTSSSSSSSSSSSLSSSSSSSSSSTTSSASSVSSLSYDDATAKFNSSAAILISTSLLILPFLPATNVLFYVGFVVAERILYLPSVGYCLLIGLGVSKLIDGKPQPSVGPSSRRSGNSGGLRAKSSKSFNGDGDRYKYRANGSSTGQSAKHHKSHSSNPTASMGISGGSSTTSASAVYAAARKRANNGNCNGGGLVEARRTPSGGVGRIRSGGNSSSSSSRSGSSGGSGDYQQRKRQIILGCFGALLLVYSGKTLLRNLDWQDEESLFRSAISVNPPKALGNLGSVLSAQGRHQEAKEALKQPSATAPTWRCTLQSVSIKL</sequence>
<reference evidence="10" key="2">
    <citation type="submission" date="2020-05" db="UniProtKB">
        <authorList>
            <consortium name="EnsemblMetazoa"/>
        </authorList>
    </citation>
    <scope>IDENTIFICATION</scope>
    <source>
        <strain evidence="10">LVP_AGWG</strain>
    </source>
</reference>
<dbReference type="OrthoDB" id="1658288at2759"/>
<feature type="region of interest" description="Disordered" evidence="7">
    <location>
        <begin position="655"/>
        <end position="697"/>
    </location>
</feature>
<evidence type="ECO:0000256" key="3">
    <source>
        <dbReference type="ARBA" id="ARBA00022803"/>
    </source>
</evidence>
<feature type="transmembrane region" description="Helical" evidence="8">
    <location>
        <begin position="266"/>
        <end position="285"/>
    </location>
</feature>
<keyword evidence="11" id="KW-1185">Reference proteome</keyword>
<feature type="compositionally biased region" description="Low complexity" evidence="7">
    <location>
        <begin position="570"/>
        <end position="588"/>
    </location>
</feature>
<dbReference type="Proteomes" id="UP000008820">
    <property type="component" value="Chromosome 2"/>
</dbReference>
<feature type="region of interest" description="Disordered" evidence="7">
    <location>
        <begin position="470"/>
        <end position="499"/>
    </location>
</feature>
<feature type="region of interest" description="Disordered" evidence="7">
    <location>
        <begin position="568"/>
        <end position="634"/>
    </location>
</feature>
<proteinExistence type="predicted"/>
<keyword evidence="3" id="KW-0802">TPR repeat</keyword>
<feature type="transmembrane region" description="Helical" evidence="8">
    <location>
        <begin position="225"/>
        <end position="245"/>
    </location>
</feature>
<evidence type="ECO:0000313" key="10">
    <source>
        <dbReference type="EnsemblMetazoa" id="AAEL009761-PB"/>
    </source>
</evidence>
<dbReference type="Gene3D" id="1.25.40.10">
    <property type="entry name" value="Tetratricopeptide repeat domain"/>
    <property type="match status" value="1"/>
</dbReference>
<evidence type="ECO:0000256" key="7">
    <source>
        <dbReference type="SAM" id="MobiDB-lite"/>
    </source>
</evidence>
<dbReference type="InterPro" id="IPR052384">
    <property type="entry name" value="TMTC_O-mannosyltransferase"/>
</dbReference>
<dbReference type="PANTHER" id="PTHR44216">
    <property type="entry name" value="PROTEIN O-MANNOSYL-TRANSFERASE TMTC2"/>
    <property type="match status" value="1"/>
</dbReference>
<comment type="catalytic activity">
    <reaction evidence="5">
        <text>a di-trans,poly-cis-dolichyl beta-D-mannosyl phosphate + L-threonyl-[protein] = 3-O-(alpha-D-mannosyl)-L-threonyl-[protein] + a di-trans,poly-cis-dolichyl phosphate + H(+)</text>
        <dbReference type="Rhea" id="RHEA:53396"/>
        <dbReference type="Rhea" id="RHEA-COMP:11060"/>
        <dbReference type="Rhea" id="RHEA-COMP:13547"/>
        <dbReference type="Rhea" id="RHEA-COMP:19498"/>
        <dbReference type="Rhea" id="RHEA-COMP:19501"/>
        <dbReference type="ChEBI" id="CHEBI:15378"/>
        <dbReference type="ChEBI" id="CHEBI:30013"/>
        <dbReference type="ChEBI" id="CHEBI:57683"/>
        <dbReference type="ChEBI" id="CHEBI:58211"/>
        <dbReference type="ChEBI" id="CHEBI:137323"/>
        <dbReference type="EC" id="2.4.1.109"/>
    </reaction>
</comment>
<dbReference type="PANTHER" id="PTHR44216:SF3">
    <property type="entry name" value="PROTEIN O-MANNOSYL-TRANSFERASE TMTC2"/>
    <property type="match status" value="1"/>
</dbReference>
<keyword evidence="4 8" id="KW-0472">Membrane</keyword>
<comment type="catalytic activity">
    <reaction evidence="6">
        <text>a di-trans,poly-cis-dolichyl beta-D-mannosyl phosphate + L-seryl-[protein] = 3-O-(alpha-D-mannosyl)-L-seryl-[protein] + a di-trans,poly-cis-dolichyl phosphate + H(+)</text>
        <dbReference type="Rhea" id="RHEA:17377"/>
        <dbReference type="Rhea" id="RHEA-COMP:9863"/>
        <dbReference type="Rhea" id="RHEA-COMP:13546"/>
        <dbReference type="Rhea" id="RHEA-COMP:19498"/>
        <dbReference type="Rhea" id="RHEA-COMP:19501"/>
        <dbReference type="ChEBI" id="CHEBI:15378"/>
        <dbReference type="ChEBI" id="CHEBI:29999"/>
        <dbReference type="ChEBI" id="CHEBI:57683"/>
        <dbReference type="ChEBI" id="CHEBI:58211"/>
        <dbReference type="ChEBI" id="CHEBI:137321"/>
        <dbReference type="EC" id="2.4.1.109"/>
    </reaction>
</comment>
<dbReference type="EnsemblMetazoa" id="AAEL009761-RB">
    <property type="protein sequence ID" value="AAEL009761-PB"/>
    <property type="gene ID" value="AAEL009761"/>
</dbReference>
<feature type="transmembrane region" description="Helical" evidence="8">
    <location>
        <begin position="515"/>
        <end position="540"/>
    </location>
</feature>
<dbReference type="AlphaFoldDB" id="A0A6I8TJZ8"/>
<feature type="transmembrane region" description="Helical" evidence="8">
    <location>
        <begin position="95"/>
        <end position="113"/>
    </location>
</feature>
<reference evidence="10 11" key="1">
    <citation type="submission" date="2017-06" db="EMBL/GenBank/DDBJ databases">
        <title>Aedes aegypti genome working group (AGWG) sequencing and assembly.</title>
        <authorList>
            <consortium name="Aedes aegypti Genome Working Group (AGWG)"/>
            <person name="Matthews B.J."/>
        </authorList>
    </citation>
    <scope>NUCLEOTIDE SEQUENCE [LARGE SCALE GENOMIC DNA]</scope>
    <source>
        <strain evidence="10 11">LVP_AGWG</strain>
    </source>
</reference>
<evidence type="ECO:0000256" key="4">
    <source>
        <dbReference type="ARBA" id="ARBA00023136"/>
    </source>
</evidence>
<feature type="transmembrane region" description="Helical" evidence="8">
    <location>
        <begin position="180"/>
        <end position="213"/>
    </location>
</feature>
<evidence type="ECO:0000313" key="11">
    <source>
        <dbReference type="Proteomes" id="UP000008820"/>
    </source>
</evidence>
<evidence type="ECO:0000256" key="1">
    <source>
        <dbReference type="ARBA" id="ARBA00003582"/>
    </source>
</evidence>
<dbReference type="Pfam" id="PF08409">
    <property type="entry name" value="TMTC_DUF1736"/>
    <property type="match status" value="1"/>
</dbReference>
<accession>A0A6I8TJZ8</accession>
<dbReference type="InParanoid" id="A0A6I8TJZ8"/>
<feature type="transmembrane region" description="Helical" evidence="8">
    <location>
        <begin position="150"/>
        <end position="168"/>
    </location>
</feature>
<feature type="transmembrane region" description="Helical" evidence="8">
    <location>
        <begin position="120"/>
        <end position="138"/>
    </location>
</feature>
<dbReference type="FunCoup" id="A0A6I8TJZ8">
    <property type="interactions" value="103"/>
</dbReference>
<gene>
    <name evidence="10" type="primary">5572373</name>
</gene>
<dbReference type="GO" id="GO:0005789">
    <property type="term" value="C:endoplasmic reticulum membrane"/>
    <property type="evidence" value="ECO:0007669"/>
    <property type="project" value="TreeGrafter"/>
</dbReference>
<feature type="domain" description="DUF1736" evidence="9">
    <location>
        <begin position="249"/>
        <end position="319"/>
    </location>
</feature>
<name>A0A6I8TJZ8_AEDAE</name>
<evidence type="ECO:0000256" key="5">
    <source>
        <dbReference type="ARBA" id="ARBA00045085"/>
    </source>
</evidence>
<feature type="transmembrane region" description="Helical" evidence="8">
    <location>
        <begin position="12"/>
        <end position="35"/>
    </location>
</feature>
<dbReference type="InterPro" id="IPR011990">
    <property type="entry name" value="TPR-like_helical_dom_sf"/>
</dbReference>
<keyword evidence="8" id="KW-0812">Transmembrane</keyword>
<keyword evidence="2" id="KW-0677">Repeat</keyword>
<dbReference type="GO" id="GO:0004169">
    <property type="term" value="F:dolichyl-phosphate-mannose-protein mannosyltransferase activity"/>
    <property type="evidence" value="ECO:0007669"/>
    <property type="project" value="UniProtKB-EC"/>
</dbReference>
<comment type="function">
    <text evidence="1">Transfers mannosyl residues to the hydroxyl group of serine or threonine residues.</text>
</comment>
<organism evidence="10 11">
    <name type="scientific">Aedes aegypti</name>
    <name type="common">Yellowfever mosquito</name>
    <name type="synonym">Culex aegypti</name>
    <dbReference type="NCBI Taxonomy" id="7159"/>
    <lineage>
        <taxon>Eukaryota</taxon>
        <taxon>Metazoa</taxon>
        <taxon>Ecdysozoa</taxon>
        <taxon>Arthropoda</taxon>
        <taxon>Hexapoda</taxon>
        <taxon>Insecta</taxon>
        <taxon>Pterygota</taxon>
        <taxon>Neoptera</taxon>
        <taxon>Endopterygota</taxon>
        <taxon>Diptera</taxon>
        <taxon>Nematocera</taxon>
        <taxon>Culicoidea</taxon>
        <taxon>Culicidae</taxon>
        <taxon>Culicinae</taxon>
        <taxon>Aedini</taxon>
        <taxon>Aedes</taxon>
        <taxon>Stegomyia</taxon>
    </lineage>
</organism>
<protein>
    <recommendedName>
        <fullName evidence="9">DUF1736 domain-containing protein</fullName>
    </recommendedName>
</protein>
<feature type="compositionally biased region" description="Low complexity" evidence="7">
    <location>
        <begin position="674"/>
        <end position="689"/>
    </location>
</feature>
<evidence type="ECO:0000259" key="9">
    <source>
        <dbReference type="Pfam" id="PF08409"/>
    </source>
</evidence>
<dbReference type="InterPro" id="IPR013618">
    <property type="entry name" value="TMTC_DUF1736"/>
</dbReference>
<feature type="transmembrane region" description="Helical" evidence="8">
    <location>
        <begin position="310"/>
        <end position="327"/>
    </location>
</feature>
<keyword evidence="8" id="KW-1133">Transmembrane helix</keyword>